<protein>
    <submittedName>
        <fullName evidence="1">Uncharacterized protein</fullName>
    </submittedName>
</protein>
<reference evidence="1 2" key="3">
    <citation type="submission" date="2019-11" db="EMBL/GenBank/DDBJ databases">
        <title>A de novo genome assembly of a pear dwarfing rootstock.</title>
        <authorList>
            <person name="Wang F."/>
            <person name="Wang J."/>
            <person name="Li S."/>
            <person name="Zhang Y."/>
            <person name="Fang M."/>
            <person name="Ma L."/>
            <person name="Zhao Y."/>
            <person name="Jiang S."/>
        </authorList>
    </citation>
    <scope>NUCLEOTIDE SEQUENCE [LARGE SCALE GENOMIC DNA]</scope>
    <source>
        <strain evidence="1">S2</strain>
        <tissue evidence="1">Leaf</tissue>
    </source>
</reference>
<dbReference type="AlphaFoldDB" id="A0A5N5FBR9"/>
<evidence type="ECO:0000313" key="2">
    <source>
        <dbReference type="Proteomes" id="UP000327157"/>
    </source>
</evidence>
<dbReference type="Proteomes" id="UP000327157">
    <property type="component" value="Chromosome 13"/>
</dbReference>
<dbReference type="EMBL" id="SMOL01000753">
    <property type="protein sequence ID" value="KAB2600283.1"/>
    <property type="molecule type" value="Genomic_DNA"/>
</dbReference>
<comment type="caution">
    <text evidence="1">The sequence shown here is derived from an EMBL/GenBank/DDBJ whole genome shotgun (WGS) entry which is preliminary data.</text>
</comment>
<reference evidence="2" key="2">
    <citation type="submission" date="2019-10" db="EMBL/GenBank/DDBJ databases">
        <title>A de novo genome assembly of a pear dwarfing rootstock.</title>
        <authorList>
            <person name="Wang F."/>
            <person name="Wang J."/>
            <person name="Li S."/>
            <person name="Zhang Y."/>
            <person name="Fang M."/>
            <person name="Ma L."/>
            <person name="Zhao Y."/>
            <person name="Jiang S."/>
        </authorList>
    </citation>
    <scope>NUCLEOTIDE SEQUENCE [LARGE SCALE GENOMIC DNA]</scope>
</reference>
<sequence>MISDLVALGMPINSLAKRLEKLFATMFGLCLDKDKGILRKFAKVKEIKRAFELKPKCSFGKLVDCGQPFAFPRQCMSLGCLLSLTLASLYLAEHDLLLYLSF</sequence>
<proteinExistence type="predicted"/>
<gene>
    <name evidence="1" type="ORF">D8674_010554</name>
</gene>
<name>A0A5N5FBR9_9ROSA</name>
<evidence type="ECO:0000313" key="1">
    <source>
        <dbReference type="EMBL" id="KAB2600283.1"/>
    </source>
</evidence>
<accession>A0A5N5FBR9</accession>
<organism evidence="1 2">
    <name type="scientific">Pyrus ussuriensis x Pyrus communis</name>
    <dbReference type="NCBI Taxonomy" id="2448454"/>
    <lineage>
        <taxon>Eukaryota</taxon>
        <taxon>Viridiplantae</taxon>
        <taxon>Streptophyta</taxon>
        <taxon>Embryophyta</taxon>
        <taxon>Tracheophyta</taxon>
        <taxon>Spermatophyta</taxon>
        <taxon>Magnoliopsida</taxon>
        <taxon>eudicotyledons</taxon>
        <taxon>Gunneridae</taxon>
        <taxon>Pentapetalae</taxon>
        <taxon>rosids</taxon>
        <taxon>fabids</taxon>
        <taxon>Rosales</taxon>
        <taxon>Rosaceae</taxon>
        <taxon>Amygdaloideae</taxon>
        <taxon>Maleae</taxon>
        <taxon>Pyrus</taxon>
    </lineage>
</organism>
<keyword evidence="2" id="KW-1185">Reference proteome</keyword>
<reference evidence="1 2" key="1">
    <citation type="submission" date="2019-09" db="EMBL/GenBank/DDBJ databases">
        <authorList>
            <person name="Ou C."/>
        </authorList>
    </citation>
    <scope>NUCLEOTIDE SEQUENCE [LARGE SCALE GENOMIC DNA]</scope>
    <source>
        <strain evidence="1">S2</strain>
        <tissue evidence="1">Leaf</tissue>
    </source>
</reference>